<protein>
    <submittedName>
        <fullName evidence="1">Uncharacterized protein</fullName>
    </submittedName>
</protein>
<evidence type="ECO:0000313" key="1">
    <source>
        <dbReference type="EMBL" id="GAH10120.1"/>
    </source>
</evidence>
<proteinExistence type="predicted"/>
<comment type="caution">
    <text evidence="1">The sequence shown here is derived from an EMBL/GenBank/DDBJ whole genome shotgun (WGS) entry which is preliminary data.</text>
</comment>
<dbReference type="EMBL" id="BART01033695">
    <property type="protein sequence ID" value="GAH10120.1"/>
    <property type="molecule type" value="Genomic_DNA"/>
</dbReference>
<name>X1DPF3_9ZZZZ</name>
<feature type="non-terminal residue" evidence="1">
    <location>
        <position position="1"/>
    </location>
</feature>
<organism evidence="1">
    <name type="scientific">marine sediment metagenome</name>
    <dbReference type="NCBI Taxonomy" id="412755"/>
    <lineage>
        <taxon>unclassified sequences</taxon>
        <taxon>metagenomes</taxon>
        <taxon>ecological metagenomes</taxon>
    </lineage>
</organism>
<gene>
    <name evidence="1" type="ORF">S01H4_57813</name>
</gene>
<sequence length="44" mass="5120">AIIILDYVNEWKKEYKRKLKEEIDKLAGNDLLDIPELGAGDNFK</sequence>
<accession>X1DPF3</accession>
<reference evidence="1" key="1">
    <citation type="journal article" date="2014" name="Front. Microbiol.">
        <title>High frequency of phylogenetically diverse reductive dehalogenase-homologous genes in deep subseafloor sedimentary metagenomes.</title>
        <authorList>
            <person name="Kawai M."/>
            <person name="Futagami T."/>
            <person name="Toyoda A."/>
            <person name="Takaki Y."/>
            <person name="Nishi S."/>
            <person name="Hori S."/>
            <person name="Arai W."/>
            <person name="Tsubouchi T."/>
            <person name="Morono Y."/>
            <person name="Uchiyama I."/>
            <person name="Ito T."/>
            <person name="Fujiyama A."/>
            <person name="Inagaki F."/>
            <person name="Takami H."/>
        </authorList>
    </citation>
    <scope>NUCLEOTIDE SEQUENCE</scope>
    <source>
        <strain evidence="1">Expedition CK06-06</strain>
    </source>
</reference>
<dbReference type="AlphaFoldDB" id="X1DPF3"/>